<evidence type="ECO:0000313" key="1">
    <source>
        <dbReference type="EMBL" id="KAJ7994864.1"/>
    </source>
</evidence>
<sequence>MTDTIRRTDGQELGVEAESGTFCEETQSADGELSKLAPQFQGRPDGGLLLCLKRQLKSSPPQSHSILTV</sequence>
<comment type="caution">
    <text evidence="1">The sequence shown here is derived from an EMBL/GenBank/DDBJ whole genome shotgun (WGS) entry which is preliminary data.</text>
</comment>
<protein>
    <submittedName>
        <fullName evidence="1">Uncharacterized protein</fullName>
    </submittedName>
</protein>
<organism evidence="1 2">
    <name type="scientific">Dallia pectoralis</name>
    <name type="common">Alaska blackfish</name>
    <dbReference type="NCBI Taxonomy" id="75939"/>
    <lineage>
        <taxon>Eukaryota</taxon>
        <taxon>Metazoa</taxon>
        <taxon>Chordata</taxon>
        <taxon>Craniata</taxon>
        <taxon>Vertebrata</taxon>
        <taxon>Euteleostomi</taxon>
        <taxon>Actinopterygii</taxon>
        <taxon>Neopterygii</taxon>
        <taxon>Teleostei</taxon>
        <taxon>Protacanthopterygii</taxon>
        <taxon>Esociformes</taxon>
        <taxon>Umbridae</taxon>
        <taxon>Dallia</taxon>
    </lineage>
</organism>
<gene>
    <name evidence="1" type="ORF">DPEC_G00253880</name>
</gene>
<proteinExistence type="predicted"/>
<keyword evidence="2" id="KW-1185">Reference proteome</keyword>
<dbReference type="EMBL" id="CM055749">
    <property type="protein sequence ID" value="KAJ7994864.1"/>
    <property type="molecule type" value="Genomic_DNA"/>
</dbReference>
<accession>A0ACC2FTY7</accession>
<evidence type="ECO:0000313" key="2">
    <source>
        <dbReference type="Proteomes" id="UP001157502"/>
    </source>
</evidence>
<dbReference type="Proteomes" id="UP001157502">
    <property type="component" value="Chromosome 22"/>
</dbReference>
<reference evidence="1" key="1">
    <citation type="submission" date="2021-05" db="EMBL/GenBank/DDBJ databases">
        <authorList>
            <person name="Pan Q."/>
            <person name="Jouanno E."/>
            <person name="Zahm M."/>
            <person name="Klopp C."/>
            <person name="Cabau C."/>
            <person name="Louis A."/>
            <person name="Berthelot C."/>
            <person name="Parey E."/>
            <person name="Roest Crollius H."/>
            <person name="Montfort J."/>
            <person name="Robinson-Rechavi M."/>
            <person name="Bouchez O."/>
            <person name="Lampietro C."/>
            <person name="Lopez Roques C."/>
            <person name="Donnadieu C."/>
            <person name="Postlethwait J."/>
            <person name="Bobe J."/>
            <person name="Dillon D."/>
            <person name="Chandos A."/>
            <person name="von Hippel F."/>
            <person name="Guiguen Y."/>
        </authorList>
    </citation>
    <scope>NUCLEOTIDE SEQUENCE</scope>
    <source>
        <strain evidence="1">YG-Jan2019</strain>
    </source>
</reference>
<name>A0ACC2FTY7_DALPE</name>